<dbReference type="EMBL" id="JABVXQ010000008">
    <property type="protein sequence ID" value="KAF6094657.1"/>
    <property type="molecule type" value="Genomic_DNA"/>
</dbReference>
<proteinExistence type="predicted"/>
<gene>
    <name evidence="2" type="ORF">HJG60_011767</name>
</gene>
<organism evidence="2 3">
    <name type="scientific">Phyllostomus discolor</name>
    <name type="common">pale spear-nosed bat</name>
    <dbReference type="NCBI Taxonomy" id="89673"/>
    <lineage>
        <taxon>Eukaryota</taxon>
        <taxon>Metazoa</taxon>
        <taxon>Chordata</taxon>
        <taxon>Craniata</taxon>
        <taxon>Vertebrata</taxon>
        <taxon>Euteleostomi</taxon>
        <taxon>Mammalia</taxon>
        <taxon>Eutheria</taxon>
        <taxon>Laurasiatheria</taxon>
        <taxon>Chiroptera</taxon>
        <taxon>Yangochiroptera</taxon>
        <taxon>Phyllostomidae</taxon>
        <taxon>Phyllostominae</taxon>
        <taxon>Phyllostomus</taxon>
    </lineage>
</organism>
<reference evidence="2 3" key="1">
    <citation type="journal article" date="2020" name="Nature">
        <title>Six reference-quality genomes reveal evolution of bat adaptations.</title>
        <authorList>
            <person name="Jebb D."/>
            <person name="Huang Z."/>
            <person name="Pippel M."/>
            <person name="Hughes G.M."/>
            <person name="Lavrichenko K."/>
            <person name="Devanna P."/>
            <person name="Winkler S."/>
            <person name="Jermiin L.S."/>
            <person name="Skirmuntt E.C."/>
            <person name="Katzourakis A."/>
            <person name="Burkitt-Gray L."/>
            <person name="Ray D.A."/>
            <person name="Sullivan K.A.M."/>
            <person name="Roscito J.G."/>
            <person name="Kirilenko B.M."/>
            <person name="Davalos L.M."/>
            <person name="Corthals A.P."/>
            <person name="Power M.L."/>
            <person name="Jones G."/>
            <person name="Ransome R.D."/>
            <person name="Dechmann D.K.N."/>
            <person name="Locatelli A.G."/>
            <person name="Puechmaille S.J."/>
            <person name="Fedrigo O."/>
            <person name="Jarvis E.D."/>
            <person name="Hiller M."/>
            <person name="Vernes S.C."/>
            <person name="Myers E.W."/>
            <person name="Teeling E.C."/>
        </authorList>
    </citation>
    <scope>NUCLEOTIDE SEQUENCE [LARGE SCALE GENOMIC DNA]</scope>
    <source>
        <strain evidence="2">Bat1K_MPI-CBG_1</strain>
    </source>
</reference>
<comment type="caution">
    <text evidence="2">The sequence shown here is derived from an EMBL/GenBank/DDBJ whole genome shotgun (WGS) entry which is preliminary data.</text>
</comment>
<sequence>MGACVRSGVCRCGSLGWDRVARVGLASMFTNKQKSSFAATCAYASGHRPRPVCCGVPATPAATAHWVGVSPVMSASVPNGTKWPVCPLQSVRRILYVYIFLVPKRVFLVSDTLKSSDLRGLRAWLQVSLGGGPGLSTGADDWLDLFFIRGKKKLLMYTTSNCFKLRLLASQNKSGRLPWETQGRCQHRTAAQPPRANRTDRQRKCFPQEARRASGGRGWEEGRGSA</sequence>
<name>A0A834DYB0_9CHIR</name>
<evidence type="ECO:0000313" key="3">
    <source>
        <dbReference type="Proteomes" id="UP000664940"/>
    </source>
</evidence>
<evidence type="ECO:0000256" key="1">
    <source>
        <dbReference type="SAM" id="MobiDB-lite"/>
    </source>
</evidence>
<dbReference type="AlphaFoldDB" id="A0A834DYB0"/>
<feature type="region of interest" description="Disordered" evidence="1">
    <location>
        <begin position="179"/>
        <end position="226"/>
    </location>
</feature>
<evidence type="ECO:0000313" key="2">
    <source>
        <dbReference type="EMBL" id="KAF6094657.1"/>
    </source>
</evidence>
<accession>A0A834DYB0</accession>
<dbReference type="Proteomes" id="UP000664940">
    <property type="component" value="Unassembled WGS sequence"/>
</dbReference>
<protein>
    <submittedName>
        <fullName evidence="2">Uncharacterized protein</fullName>
    </submittedName>
</protein>